<proteinExistence type="predicted"/>
<evidence type="ECO:0000313" key="2">
    <source>
        <dbReference type="Proteomes" id="UP000249819"/>
    </source>
</evidence>
<comment type="caution">
    <text evidence="1">The sequence shown here is derived from an EMBL/GenBank/DDBJ whole genome shotgun (WGS) entry which is preliminary data.</text>
</comment>
<reference evidence="1 2" key="1">
    <citation type="submission" date="2018-06" db="EMBL/GenBank/DDBJ databases">
        <title>Genomic Encyclopedia of Archaeal and Bacterial Type Strains, Phase II (KMG-II): from individual species to whole genera.</title>
        <authorList>
            <person name="Goeker M."/>
        </authorList>
    </citation>
    <scope>NUCLEOTIDE SEQUENCE [LARGE SCALE GENOMIC DNA]</scope>
    <source>
        <strain evidence="1 2">DSM 29821</strain>
    </source>
</reference>
<dbReference type="EMBL" id="QLMA01000001">
    <property type="protein sequence ID" value="RAJ87766.1"/>
    <property type="molecule type" value="Genomic_DNA"/>
</dbReference>
<organism evidence="1 2">
    <name type="scientific">Chitinophaga dinghuensis</name>
    <dbReference type="NCBI Taxonomy" id="1539050"/>
    <lineage>
        <taxon>Bacteria</taxon>
        <taxon>Pseudomonadati</taxon>
        <taxon>Bacteroidota</taxon>
        <taxon>Chitinophagia</taxon>
        <taxon>Chitinophagales</taxon>
        <taxon>Chitinophagaceae</taxon>
        <taxon>Chitinophaga</taxon>
    </lineage>
</organism>
<dbReference type="AlphaFoldDB" id="A0A327WED1"/>
<name>A0A327WED1_9BACT</name>
<keyword evidence="2" id="KW-1185">Reference proteome</keyword>
<evidence type="ECO:0000313" key="1">
    <source>
        <dbReference type="EMBL" id="RAJ87766.1"/>
    </source>
</evidence>
<protein>
    <submittedName>
        <fullName evidence="1">Uncharacterized protein</fullName>
    </submittedName>
</protein>
<gene>
    <name evidence="1" type="ORF">CLV59_101527</name>
</gene>
<sequence>MNVCDVHILLLFLSVVPAQWAGTTDKRFYMITGYNKIAWQKARHCFEILFST</sequence>
<accession>A0A327WED1</accession>
<dbReference type="Proteomes" id="UP000249819">
    <property type="component" value="Unassembled WGS sequence"/>
</dbReference>